<sequence>MAPTRGVGLIFSSSFPSSKAIKFSRSNSAFTSIHDVICGSSIQRRCRSYAASESSKPHRYSKRVSKDERRAMVESYVHK</sequence>
<reference evidence="1 2" key="1">
    <citation type="journal article" date="2020" name="IScience">
        <title>Genome Sequencing of the Endangered Kingdonia uniflora (Circaeasteraceae, Ranunculales) Reveals Potential Mechanisms of Evolutionary Specialization.</title>
        <authorList>
            <person name="Sun Y."/>
            <person name="Deng T."/>
            <person name="Zhang A."/>
            <person name="Moore M.J."/>
            <person name="Landis J.B."/>
            <person name="Lin N."/>
            <person name="Zhang H."/>
            <person name="Zhang X."/>
            <person name="Huang J."/>
            <person name="Zhang X."/>
            <person name="Sun H."/>
            <person name="Wang H."/>
        </authorList>
    </citation>
    <scope>NUCLEOTIDE SEQUENCE [LARGE SCALE GENOMIC DNA]</scope>
    <source>
        <strain evidence="1">TB1705</strain>
        <tissue evidence="1">Leaf</tissue>
    </source>
</reference>
<proteinExistence type="predicted"/>
<gene>
    <name evidence="1" type="ORF">GIB67_003601</name>
</gene>
<dbReference type="Proteomes" id="UP000541444">
    <property type="component" value="Unassembled WGS sequence"/>
</dbReference>
<name>A0A7J7MEW5_9MAGN</name>
<accession>A0A7J7MEW5</accession>
<dbReference type="OrthoDB" id="1930826at2759"/>
<evidence type="ECO:0000313" key="1">
    <source>
        <dbReference type="EMBL" id="KAF6153411.1"/>
    </source>
</evidence>
<evidence type="ECO:0000313" key="2">
    <source>
        <dbReference type="Proteomes" id="UP000541444"/>
    </source>
</evidence>
<comment type="caution">
    <text evidence="1">The sequence shown here is derived from an EMBL/GenBank/DDBJ whole genome shotgun (WGS) entry which is preliminary data.</text>
</comment>
<dbReference type="AlphaFoldDB" id="A0A7J7MEW5"/>
<keyword evidence="2" id="KW-1185">Reference proteome</keyword>
<dbReference type="EMBL" id="JACGCM010001564">
    <property type="protein sequence ID" value="KAF6153411.1"/>
    <property type="molecule type" value="Genomic_DNA"/>
</dbReference>
<organism evidence="1 2">
    <name type="scientific">Kingdonia uniflora</name>
    <dbReference type="NCBI Taxonomy" id="39325"/>
    <lineage>
        <taxon>Eukaryota</taxon>
        <taxon>Viridiplantae</taxon>
        <taxon>Streptophyta</taxon>
        <taxon>Embryophyta</taxon>
        <taxon>Tracheophyta</taxon>
        <taxon>Spermatophyta</taxon>
        <taxon>Magnoliopsida</taxon>
        <taxon>Ranunculales</taxon>
        <taxon>Circaeasteraceae</taxon>
        <taxon>Kingdonia</taxon>
    </lineage>
</organism>
<protein>
    <submittedName>
        <fullName evidence="1">Uncharacterized protein</fullName>
    </submittedName>
</protein>